<dbReference type="Gene3D" id="1.20.1250.20">
    <property type="entry name" value="MFS general substrate transporter like domains"/>
    <property type="match status" value="1"/>
</dbReference>
<evidence type="ECO:0000256" key="1">
    <source>
        <dbReference type="ARBA" id="ARBA00004141"/>
    </source>
</evidence>
<evidence type="ECO:0000313" key="8">
    <source>
        <dbReference type="Proteomes" id="UP000007875"/>
    </source>
</evidence>
<name>H2YBH4_CIOSA</name>
<dbReference type="InterPro" id="IPR044770">
    <property type="entry name" value="MFS_spinster-like"/>
</dbReference>
<evidence type="ECO:0000256" key="3">
    <source>
        <dbReference type="ARBA" id="ARBA00022692"/>
    </source>
</evidence>
<dbReference type="PANTHER" id="PTHR23505:SF96">
    <property type="entry name" value="LP14756P"/>
    <property type="match status" value="1"/>
</dbReference>
<dbReference type="Ensembl" id="ENSCSAVT00000002714.1">
    <property type="protein sequence ID" value="ENSCSAVP00000002672.1"/>
    <property type="gene ID" value="ENSCSAVG00000001578.1"/>
</dbReference>
<feature type="transmembrane region" description="Helical" evidence="6">
    <location>
        <begin position="162"/>
        <end position="183"/>
    </location>
</feature>
<evidence type="ECO:0000256" key="2">
    <source>
        <dbReference type="ARBA" id="ARBA00022448"/>
    </source>
</evidence>
<evidence type="ECO:0000256" key="6">
    <source>
        <dbReference type="SAM" id="Phobius"/>
    </source>
</evidence>
<evidence type="ECO:0000313" key="7">
    <source>
        <dbReference type="Ensembl" id="ENSCSAVP00000002672.1"/>
    </source>
</evidence>
<dbReference type="GO" id="GO:0016020">
    <property type="term" value="C:membrane"/>
    <property type="evidence" value="ECO:0007669"/>
    <property type="project" value="UniProtKB-SubCell"/>
</dbReference>
<keyword evidence="4 6" id="KW-1133">Transmembrane helix</keyword>
<comment type="subcellular location">
    <subcellularLocation>
        <location evidence="1">Membrane</location>
        <topology evidence="1">Multi-pass membrane protein</topology>
    </subcellularLocation>
</comment>
<dbReference type="InterPro" id="IPR036259">
    <property type="entry name" value="MFS_trans_sf"/>
</dbReference>
<accession>H2YBH4</accession>
<keyword evidence="8" id="KW-1185">Reference proteome</keyword>
<evidence type="ECO:0000256" key="4">
    <source>
        <dbReference type="ARBA" id="ARBA00022989"/>
    </source>
</evidence>
<evidence type="ECO:0008006" key="9">
    <source>
        <dbReference type="Google" id="ProtNLM"/>
    </source>
</evidence>
<dbReference type="eggNOG" id="KOG1330">
    <property type="taxonomic scope" value="Eukaryota"/>
</dbReference>
<proteinExistence type="predicted"/>
<dbReference type="SUPFAM" id="SSF103473">
    <property type="entry name" value="MFS general substrate transporter"/>
    <property type="match status" value="1"/>
</dbReference>
<reference evidence="8" key="1">
    <citation type="submission" date="2003-08" db="EMBL/GenBank/DDBJ databases">
        <authorList>
            <person name="Birren B."/>
            <person name="Nusbaum C."/>
            <person name="Abebe A."/>
            <person name="Abouelleil A."/>
            <person name="Adekoya E."/>
            <person name="Ait-zahra M."/>
            <person name="Allen N."/>
            <person name="Allen T."/>
            <person name="An P."/>
            <person name="Anderson M."/>
            <person name="Anderson S."/>
            <person name="Arachchi H."/>
            <person name="Armbruster J."/>
            <person name="Bachantsang P."/>
            <person name="Baldwin J."/>
            <person name="Barry A."/>
            <person name="Bayul T."/>
            <person name="Blitshsteyn B."/>
            <person name="Bloom T."/>
            <person name="Blye J."/>
            <person name="Boguslavskiy L."/>
            <person name="Borowsky M."/>
            <person name="Boukhgalter B."/>
            <person name="Brunache A."/>
            <person name="Butler J."/>
            <person name="Calixte N."/>
            <person name="Calvo S."/>
            <person name="Camarata J."/>
            <person name="Campo K."/>
            <person name="Chang J."/>
            <person name="Cheshatsang Y."/>
            <person name="Citroen M."/>
            <person name="Collymore A."/>
            <person name="Considine T."/>
            <person name="Cook A."/>
            <person name="Cooke P."/>
            <person name="Corum B."/>
            <person name="Cuomo C."/>
            <person name="David R."/>
            <person name="Dawoe T."/>
            <person name="Degray S."/>
            <person name="Dodge S."/>
            <person name="Dooley K."/>
            <person name="Dorje P."/>
            <person name="Dorjee K."/>
            <person name="Dorris L."/>
            <person name="Duffey N."/>
            <person name="Dupes A."/>
            <person name="Elkins T."/>
            <person name="Engels R."/>
            <person name="Erickson J."/>
            <person name="Farina A."/>
            <person name="Faro S."/>
            <person name="Ferreira P."/>
            <person name="Fischer H."/>
            <person name="Fitzgerald M."/>
            <person name="Foley K."/>
            <person name="Gage D."/>
            <person name="Galagan J."/>
            <person name="Gearin G."/>
            <person name="Gnerre S."/>
            <person name="Gnirke A."/>
            <person name="Goyette A."/>
            <person name="Graham J."/>
            <person name="Grandbois E."/>
            <person name="Gyaltsen K."/>
            <person name="Hafez N."/>
            <person name="Hagopian D."/>
            <person name="Hagos B."/>
            <person name="Hall J."/>
            <person name="Hatcher B."/>
            <person name="Heller A."/>
            <person name="Higgins H."/>
            <person name="Honan T."/>
            <person name="Horn A."/>
            <person name="Houde N."/>
            <person name="Hughes L."/>
            <person name="Hulme W."/>
            <person name="Husby E."/>
            <person name="Iliev I."/>
            <person name="Jaffe D."/>
            <person name="Jones C."/>
            <person name="Kamal M."/>
            <person name="Kamat A."/>
            <person name="Kamvysselis M."/>
            <person name="Karlsson E."/>
            <person name="Kells C."/>
            <person name="Kieu A."/>
            <person name="Kisner P."/>
            <person name="Kodira C."/>
            <person name="Kulbokas E."/>
            <person name="Labutti K."/>
            <person name="Lama D."/>
            <person name="Landers T."/>
            <person name="Leger J."/>
            <person name="Levine S."/>
            <person name="Lewis D."/>
            <person name="Lewis T."/>
            <person name="Lindblad-toh K."/>
            <person name="Liu X."/>
            <person name="Lokyitsang T."/>
            <person name="Lokyitsang Y."/>
            <person name="Lucien O."/>
            <person name="Lui A."/>
            <person name="Ma L.J."/>
            <person name="Mabbitt R."/>
            <person name="Macdonald J."/>
            <person name="Maclean C."/>
            <person name="Major J."/>
            <person name="Manning J."/>
            <person name="Marabella R."/>
            <person name="Maru K."/>
            <person name="Matthews C."/>
            <person name="Mauceli E."/>
            <person name="Mccarthy M."/>
            <person name="Mcdonough S."/>
            <person name="Mcghee T."/>
            <person name="Meldrim J."/>
            <person name="Meneus L."/>
            <person name="Mesirov J."/>
            <person name="Mihalev A."/>
            <person name="Mihova T."/>
            <person name="Mikkelsen T."/>
            <person name="Mlenga V."/>
            <person name="Moru K."/>
            <person name="Mozes J."/>
            <person name="Mulrain L."/>
            <person name="Munson G."/>
            <person name="Naylor J."/>
            <person name="Newes C."/>
            <person name="Nguyen C."/>
            <person name="Nguyen N."/>
            <person name="Nguyen T."/>
            <person name="Nicol R."/>
            <person name="Nielsen C."/>
            <person name="Nizzari M."/>
            <person name="Norbu C."/>
            <person name="Norbu N."/>
            <person name="O'donnell P."/>
            <person name="Okoawo O."/>
            <person name="O'leary S."/>
            <person name="Omotosho B."/>
            <person name="O'neill K."/>
            <person name="Osman S."/>
            <person name="Parker S."/>
            <person name="Perrin D."/>
            <person name="Phunkhang P."/>
            <person name="Piqani B."/>
            <person name="Purcell S."/>
            <person name="Rachupka T."/>
            <person name="Ramasamy U."/>
            <person name="Rameau R."/>
            <person name="Ray V."/>
            <person name="Raymond C."/>
            <person name="Retta R."/>
            <person name="Richardson S."/>
            <person name="Rise C."/>
            <person name="Rodriguez J."/>
            <person name="Rogers J."/>
            <person name="Rogov P."/>
            <person name="Rutman M."/>
            <person name="Schupbach R."/>
            <person name="Seaman C."/>
            <person name="Settipalli S."/>
            <person name="Sharpe T."/>
            <person name="Sheridan J."/>
            <person name="Sherpa N."/>
            <person name="Shi J."/>
            <person name="Smirnov S."/>
            <person name="Smith C."/>
            <person name="Sougnez C."/>
            <person name="Spencer B."/>
            <person name="Stalker J."/>
            <person name="Stange-thomann N."/>
            <person name="Stavropoulos S."/>
            <person name="Stetson K."/>
            <person name="Stone C."/>
            <person name="Stone S."/>
            <person name="Stubbs M."/>
            <person name="Talamas J."/>
            <person name="Tchuinga P."/>
            <person name="Tenzing P."/>
            <person name="Tesfaye S."/>
            <person name="Theodore J."/>
            <person name="Thoulutsang Y."/>
            <person name="Topham K."/>
            <person name="Towey S."/>
            <person name="Tsamla T."/>
            <person name="Tsomo N."/>
            <person name="Vallee D."/>
            <person name="Vassiliev H."/>
            <person name="Venkataraman V."/>
            <person name="Vinson J."/>
            <person name="Vo A."/>
            <person name="Wade C."/>
            <person name="Wang S."/>
            <person name="Wangchuk T."/>
            <person name="Wangdi T."/>
            <person name="Whittaker C."/>
            <person name="Wilkinson J."/>
            <person name="Wu Y."/>
            <person name="Wyman D."/>
            <person name="Yadav S."/>
            <person name="Yang S."/>
            <person name="Yang X."/>
            <person name="Yeager S."/>
            <person name="Yee E."/>
            <person name="Young G."/>
            <person name="Zainoun J."/>
            <person name="Zembeck L."/>
            <person name="Zimmer A."/>
            <person name="Zody M."/>
            <person name="Lander E."/>
        </authorList>
    </citation>
    <scope>NUCLEOTIDE SEQUENCE [LARGE SCALE GENOMIC DNA]</scope>
</reference>
<dbReference type="Proteomes" id="UP000007875">
    <property type="component" value="Unassembled WGS sequence"/>
</dbReference>
<organism evidence="7 8">
    <name type="scientific">Ciona savignyi</name>
    <name type="common">Pacific transparent sea squirt</name>
    <dbReference type="NCBI Taxonomy" id="51511"/>
    <lineage>
        <taxon>Eukaryota</taxon>
        <taxon>Metazoa</taxon>
        <taxon>Chordata</taxon>
        <taxon>Tunicata</taxon>
        <taxon>Ascidiacea</taxon>
        <taxon>Phlebobranchia</taxon>
        <taxon>Cionidae</taxon>
        <taxon>Ciona</taxon>
    </lineage>
</organism>
<protein>
    <recommendedName>
        <fullName evidence="9">Major facilitator superfamily (MFS) profile domain-containing protein</fullName>
    </recommendedName>
</protein>
<feature type="transmembrane region" description="Helical" evidence="6">
    <location>
        <begin position="129"/>
        <end position="150"/>
    </location>
</feature>
<dbReference type="STRING" id="51511.ENSCSAVP00000002672"/>
<reference evidence="7" key="3">
    <citation type="submission" date="2025-09" db="UniProtKB">
        <authorList>
            <consortium name="Ensembl"/>
        </authorList>
    </citation>
    <scope>IDENTIFICATION</scope>
</reference>
<dbReference type="PANTHER" id="PTHR23505">
    <property type="entry name" value="SPINSTER"/>
    <property type="match status" value="1"/>
</dbReference>
<dbReference type="AlphaFoldDB" id="H2YBH4"/>
<dbReference type="GeneTree" id="ENSGT00390000013708"/>
<feature type="transmembrane region" description="Helical" evidence="6">
    <location>
        <begin position="69"/>
        <end position="89"/>
    </location>
</feature>
<feature type="transmembrane region" description="Helical" evidence="6">
    <location>
        <begin position="95"/>
        <end position="117"/>
    </location>
</feature>
<keyword evidence="5 6" id="KW-0472">Membrane</keyword>
<sequence length="211" mass="23189">MLLLAASVRHTASFCWAYNTQLYFNHYFPGTDVGLWMTVCSIVGGTIGIATGGIISDLVVSRYGMRTRLWVLVISQGIAAPLAAMVLYLEPPYCFVSLMAAYLFAEMWFGVLFTVLVEIFPRKMCSTAIAIFIFVINNVASNGQLTVPVLKPILGFRNTLCITYVGFYAASSFLFLLTQLLLLRESKKENVVLKESSSKIADSPLSPAVSV</sequence>
<feature type="transmembrane region" description="Helical" evidence="6">
    <location>
        <begin position="33"/>
        <end position="60"/>
    </location>
</feature>
<dbReference type="InParanoid" id="H2YBH4"/>
<dbReference type="OMA" id="CAYLFAE"/>
<evidence type="ECO:0000256" key="5">
    <source>
        <dbReference type="ARBA" id="ARBA00023136"/>
    </source>
</evidence>
<keyword evidence="2" id="KW-0813">Transport</keyword>
<dbReference type="HOGENOM" id="CLU_1304504_0_0_1"/>
<reference evidence="7" key="2">
    <citation type="submission" date="2025-08" db="UniProtKB">
        <authorList>
            <consortium name="Ensembl"/>
        </authorList>
    </citation>
    <scope>IDENTIFICATION</scope>
</reference>
<keyword evidence="3 6" id="KW-0812">Transmembrane</keyword>